<dbReference type="SUPFAM" id="SSF56801">
    <property type="entry name" value="Acetyl-CoA synthetase-like"/>
    <property type="match status" value="1"/>
</dbReference>
<keyword evidence="4" id="KW-0443">Lipid metabolism</keyword>
<evidence type="ECO:0008006" key="7">
    <source>
        <dbReference type="Google" id="ProtNLM"/>
    </source>
</evidence>
<name>A0A5P1FG54_ASPOF</name>
<dbReference type="Proteomes" id="UP000243459">
    <property type="component" value="Chromosome 2"/>
</dbReference>
<evidence type="ECO:0000313" key="5">
    <source>
        <dbReference type="EMBL" id="ONK77338.1"/>
    </source>
</evidence>
<dbReference type="EMBL" id="CM007382">
    <property type="protein sequence ID" value="ONK77338.1"/>
    <property type="molecule type" value="Genomic_DNA"/>
</dbReference>
<organism evidence="5 6">
    <name type="scientific">Asparagus officinalis</name>
    <name type="common">Garden asparagus</name>
    <dbReference type="NCBI Taxonomy" id="4686"/>
    <lineage>
        <taxon>Eukaryota</taxon>
        <taxon>Viridiplantae</taxon>
        <taxon>Streptophyta</taxon>
        <taxon>Embryophyta</taxon>
        <taxon>Tracheophyta</taxon>
        <taxon>Spermatophyta</taxon>
        <taxon>Magnoliopsida</taxon>
        <taxon>Liliopsida</taxon>
        <taxon>Asparagales</taxon>
        <taxon>Asparagaceae</taxon>
        <taxon>Asparagoideae</taxon>
        <taxon>Asparagus</taxon>
    </lineage>
</organism>
<dbReference type="Gramene" id="ONK77338">
    <property type="protein sequence ID" value="ONK77338"/>
    <property type="gene ID" value="A4U43_C02F5500"/>
</dbReference>
<sequence>MLSHKPTLLLSGFITKPSLRPRPDLSSAVPPPRKSTYVRVCSRFDEVRRFDHRPNADREFPAETVLHAAGKHDQLESVIESVSEDKKEFEANYIPLSPLSFIERAAVVYGDLPSVIDGPRSYTWKETHQRCLRLASALTHVGISRRDVF</sequence>
<keyword evidence="3" id="KW-0276">Fatty acid metabolism</keyword>
<dbReference type="Gene3D" id="3.40.50.980">
    <property type="match status" value="1"/>
</dbReference>
<proteinExistence type="inferred from homology"/>
<evidence type="ECO:0000256" key="1">
    <source>
        <dbReference type="ARBA" id="ARBA00006432"/>
    </source>
</evidence>
<protein>
    <recommendedName>
        <fullName evidence="7">AMP-dependent synthetase/ligase domain-containing protein</fullName>
    </recommendedName>
</protein>
<reference evidence="6" key="1">
    <citation type="journal article" date="2017" name="Nat. Commun.">
        <title>The asparagus genome sheds light on the origin and evolution of a young Y chromosome.</title>
        <authorList>
            <person name="Harkess A."/>
            <person name="Zhou J."/>
            <person name="Xu C."/>
            <person name="Bowers J.E."/>
            <person name="Van der Hulst R."/>
            <person name="Ayyampalayam S."/>
            <person name="Mercati F."/>
            <person name="Riccardi P."/>
            <person name="McKain M.R."/>
            <person name="Kakrana A."/>
            <person name="Tang H."/>
            <person name="Ray J."/>
            <person name="Groenendijk J."/>
            <person name="Arikit S."/>
            <person name="Mathioni S.M."/>
            <person name="Nakano M."/>
            <person name="Shan H."/>
            <person name="Telgmann-Rauber A."/>
            <person name="Kanno A."/>
            <person name="Yue Z."/>
            <person name="Chen H."/>
            <person name="Li W."/>
            <person name="Chen Y."/>
            <person name="Xu X."/>
            <person name="Zhang Y."/>
            <person name="Luo S."/>
            <person name="Chen H."/>
            <person name="Gao J."/>
            <person name="Mao Z."/>
            <person name="Pires J.C."/>
            <person name="Luo M."/>
            <person name="Kudrna D."/>
            <person name="Wing R.A."/>
            <person name="Meyers B.C."/>
            <person name="Yi K."/>
            <person name="Kong H."/>
            <person name="Lavrijsen P."/>
            <person name="Sunseri F."/>
            <person name="Falavigna A."/>
            <person name="Ye Y."/>
            <person name="Leebens-Mack J.H."/>
            <person name="Chen G."/>
        </authorList>
    </citation>
    <scope>NUCLEOTIDE SEQUENCE [LARGE SCALE GENOMIC DNA]</scope>
    <source>
        <strain evidence="6">cv. DH0086</strain>
    </source>
</reference>
<evidence type="ECO:0000256" key="3">
    <source>
        <dbReference type="ARBA" id="ARBA00022832"/>
    </source>
</evidence>
<gene>
    <name evidence="5" type="ORF">A4U43_C02F5500</name>
</gene>
<comment type="similarity">
    <text evidence="1">Belongs to the ATP-dependent AMP-binding enzyme family.</text>
</comment>
<accession>A0A5P1FG54</accession>
<dbReference type="GO" id="GO:0016874">
    <property type="term" value="F:ligase activity"/>
    <property type="evidence" value="ECO:0007669"/>
    <property type="project" value="UniProtKB-KW"/>
</dbReference>
<keyword evidence="2" id="KW-0436">Ligase</keyword>
<dbReference type="PANTHER" id="PTHR43859">
    <property type="entry name" value="ACYL-ACTIVATING ENZYME"/>
    <property type="match status" value="1"/>
</dbReference>
<evidence type="ECO:0000313" key="6">
    <source>
        <dbReference type="Proteomes" id="UP000243459"/>
    </source>
</evidence>
<dbReference type="PANTHER" id="PTHR43859:SF4">
    <property type="entry name" value="BUTANOATE--COA LIGASE AAE1-RELATED"/>
    <property type="match status" value="1"/>
</dbReference>
<evidence type="ECO:0000256" key="4">
    <source>
        <dbReference type="ARBA" id="ARBA00023098"/>
    </source>
</evidence>
<dbReference type="GO" id="GO:0006631">
    <property type="term" value="P:fatty acid metabolic process"/>
    <property type="evidence" value="ECO:0007669"/>
    <property type="project" value="UniProtKB-KW"/>
</dbReference>
<keyword evidence="6" id="KW-1185">Reference proteome</keyword>
<evidence type="ECO:0000256" key="2">
    <source>
        <dbReference type="ARBA" id="ARBA00022598"/>
    </source>
</evidence>
<dbReference type="AlphaFoldDB" id="A0A5P1FG54"/>